<dbReference type="PANTHER" id="PTHR31977:SF1">
    <property type="entry name" value="UPF0696 PROTEIN C11ORF68"/>
    <property type="match status" value="1"/>
</dbReference>
<dbReference type="Gene3D" id="3.30.760.10">
    <property type="entry name" value="RNA Cap, Translation Initiation Factor Eif4e"/>
    <property type="match status" value="1"/>
</dbReference>
<comment type="caution">
    <text evidence="3">The sequence shown here is derived from an EMBL/GenBank/DDBJ whole genome shotgun (WGS) entry which is preliminary data.</text>
</comment>
<name>A0A9P7UTC4_9AGAR</name>
<evidence type="ECO:0000313" key="4">
    <source>
        <dbReference type="Proteomes" id="UP001049176"/>
    </source>
</evidence>
<organism evidence="3 4">
    <name type="scientific">Marasmius oreades</name>
    <name type="common">fairy-ring Marasmius</name>
    <dbReference type="NCBI Taxonomy" id="181124"/>
    <lineage>
        <taxon>Eukaryota</taxon>
        <taxon>Fungi</taxon>
        <taxon>Dikarya</taxon>
        <taxon>Basidiomycota</taxon>
        <taxon>Agaricomycotina</taxon>
        <taxon>Agaricomycetes</taxon>
        <taxon>Agaricomycetidae</taxon>
        <taxon>Agaricales</taxon>
        <taxon>Marasmiineae</taxon>
        <taxon>Marasmiaceae</taxon>
        <taxon>Marasmius</taxon>
    </lineage>
</organism>
<dbReference type="GeneID" id="66079216"/>
<evidence type="ECO:0000256" key="1">
    <source>
        <dbReference type="ARBA" id="ARBA00010568"/>
    </source>
</evidence>
<comment type="similarity">
    <text evidence="1">Belongs to the UPF0696 family.</text>
</comment>
<dbReference type="Pfam" id="PF08939">
    <property type="entry name" value="Bles03"/>
    <property type="match status" value="1"/>
</dbReference>
<evidence type="ECO:0000256" key="2">
    <source>
        <dbReference type="SAM" id="MobiDB-lite"/>
    </source>
</evidence>
<dbReference type="AlphaFoldDB" id="A0A9P7UTC4"/>
<feature type="compositionally biased region" description="Low complexity" evidence="2">
    <location>
        <begin position="262"/>
        <end position="275"/>
    </location>
</feature>
<proteinExistence type="inferred from homology"/>
<dbReference type="InterPro" id="IPR023398">
    <property type="entry name" value="TIF_eIF4e-like"/>
</dbReference>
<dbReference type="InterPro" id="IPR015034">
    <property type="entry name" value="Bles03"/>
</dbReference>
<dbReference type="SUPFAM" id="SSF55418">
    <property type="entry name" value="eIF4e-like"/>
    <property type="match status" value="1"/>
</dbReference>
<dbReference type="PANTHER" id="PTHR31977">
    <property type="entry name" value="UPF0696 PROTEIN C11ORF68"/>
    <property type="match status" value="1"/>
</dbReference>
<feature type="region of interest" description="Disordered" evidence="2">
    <location>
        <begin position="257"/>
        <end position="331"/>
    </location>
</feature>
<reference evidence="3" key="1">
    <citation type="journal article" date="2021" name="Genome Biol. Evol.">
        <title>The assembled and annotated genome of the fairy-ring fungus Marasmius oreades.</title>
        <authorList>
            <person name="Hiltunen M."/>
            <person name="Ament-Velasquez S.L."/>
            <person name="Johannesson H."/>
        </authorList>
    </citation>
    <scope>NUCLEOTIDE SEQUENCE</scope>
    <source>
        <strain evidence="3">03SP1</strain>
    </source>
</reference>
<dbReference type="Proteomes" id="UP001049176">
    <property type="component" value="Chromosome 6"/>
</dbReference>
<evidence type="ECO:0000313" key="3">
    <source>
        <dbReference type="EMBL" id="KAG7091084.1"/>
    </source>
</evidence>
<dbReference type="KEGG" id="more:E1B28_010140"/>
<accession>A0A9P7UTC4</accession>
<sequence length="331" mass="37127">MTHNKEDHVPQAYKYAWYEDSPAMPLHEFLNKFKPSMVQNDGTKPWLWVRSSRLNPTSVEKEILALGEAAEVLKTVTETIESVKNDESIPLRSNKKTGAKSKKEVREQLQAEAADQFKQIAQKYGYVGGKWLIFAPHDKVDLIWSNLAKSLIEGPLAVTNAYVTKVSTSPENDIPNYQHVICMYVPDVYDKNSVTEVMKVLLRNHGCTLSGVKSDMYTCLGIDSKHPSGMQSTIWKNSALMQDSDSKALRDEFYAELRAPKATDPSPTTSTAPDAAKPKNRLVKKKQGNDDPFASDDEDGNEVQRSGGNNKRPKEVDDEDEPPKKKAQKKK</sequence>
<keyword evidence="4" id="KW-1185">Reference proteome</keyword>
<gene>
    <name evidence="3" type="ORF">E1B28_010140</name>
</gene>
<dbReference type="EMBL" id="CM032186">
    <property type="protein sequence ID" value="KAG7091084.1"/>
    <property type="molecule type" value="Genomic_DNA"/>
</dbReference>
<dbReference type="OrthoDB" id="10067381at2759"/>
<dbReference type="RefSeq" id="XP_043007554.1">
    <property type="nucleotide sequence ID" value="XM_043155092.1"/>
</dbReference>
<protein>
    <submittedName>
        <fullName evidence="3">Uncharacterized protein</fullName>
    </submittedName>
</protein>